<sequence>MGPSVLSITDAVLLLAVVLYDDVHLPDANVQWHGAVQAQPAGYDEKEEENEKEEEEERDNGEEEEDWENGKEEKEENGEEEENREEEEEEEMEKKKKWKRRRRKKPIRKSKRAYKKTMVGTFDTAEEAARAYDRAAIALKGALAILNFPHEHYSHLPFLSSNSSTIGIESSFHAPRTGGSYIEFECLDNKLLEDLLELEEERSNKH</sequence>
<evidence type="ECO:0000313" key="10">
    <source>
        <dbReference type="Proteomes" id="UP001603857"/>
    </source>
</evidence>
<evidence type="ECO:0000256" key="2">
    <source>
        <dbReference type="ARBA" id="ARBA00023015"/>
    </source>
</evidence>
<keyword evidence="5" id="KW-0539">Nucleus</keyword>
<keyword evidence="4" id="KW-0804">Transcription</keyword>
<dbReference type="CDD" id="cd00018">
    <property type="entry name" value="AP2"/>
    <property type="match status" value="1"/>
</dbReference>
<feature type="signal peptide" evidence="7">
    <location>
        <begin position="1"/>
        <end position="20"/>
    </location>
</feature>
<evidence type="ECO:0000256" key="6">
    <source>
        <dbReference type="SAM" id="MobiDB-lite"/>
    </source>
</evidence>
<dbReference type="InterPro" id="IPR050913">
    <property type="entry name" value="AP2/ERF_ERF"/>
</dbReference>
<feature type="compositionally biased region" description="Acidic residues" evidence="6">
    <location>
        <begin position="75"/>
        <end position="91"/>
    </location>
</feature>
<evidence type="ECO:0000313" key="9">
    <source>
        <dbReference type="EMBL" id="KAL2340191.1"/>
    </source>
</evidence>
<protein>
    <recommendedName>
        <fullName evidence="8">AP2/ERF domain-containing protein</fullName>
    </recommendedName>
</protein>
<dbReference type="EMBL" id="JBGMDY010000003">
    <property type="protein sequence ID" value="KAL2340191.1"/>
    <property type="molecule type" value="Genomic_DNA"/>
</dbReference>
<evidence type="ECO:0000256" key="3">
    <source>
        <dbReference type="ARBA" id="ARBA00023125"/>
    </source>
</evidence>
<comment type="subcellular location">
    <subcellularLocation>
        <location evidence="1">Nucleus</location>
    </subcellularLocation>
</comment>
<keyword evidence="2" id="KW-0805">Transcription regulation</keyword>
<evidence type="ECO:0000259" key="8">
    <source>
        <dbReference type="PROSITE" id="PS51032"/>
    </source>
</evidence>
<dbReference type="InterPro" id="IPR036955">
    <property type="entry name" value="AP2/ERF_dom_sf"/>
</dbReference>
<gene>
    <name evidence="9" type="ORF">Fmac_008131</name>
</gene>
<feature type="compositionally biased region" description="Acidic residues" evidence="6">
    <location>
        <begin position="45"/>
        <end position="67"/>
    </location>
</feature>
<dbReference type="Gene3D" id="3.30.730.10">
    <property type="entry name" value="AP2/ERF domain"/>
    <property type="match status" value="1"/>
</dbReference>
<reference evidence="9 10" key="1">
    <citation type="submission" date="2024-08" db="EMBL/GenBank/DDBJ databases">
        <title>Insights into the chromosomal genome structure of Flemingia macrophylla.</title>
        <authorList>
            <person name="Ding Y."/>
            <person name="Zhao Y."/>
            <person name="Bi W."/>
            <person name="Wu M."/>
            <person name="Zhao G."/>
            <person name="Gong Y."/>
            <person name="Li W."/>
            <person name="Zhang P."/>
        </authorList>
    </citation>
    <scope>NUCLEOTIDE SEQUENCE [LARGE SCALE GENOMIC DNA]</scope>
    <source>
        <strain evidence="9">DYQJB</strain>
        <tissue evidence="9">Leaf</tissue>
    </source>
</reference>
<dbReference type="PANTHER" id="PTHR31194">
    <property type="entry name" value="SHN SHINE , DNA BINDING / TRANSCRIPTION FACTOR"/>
    <property type="match status" value="1"/>
</dbReference>
<evidence type="ECO:0000256" key="5">
    <source>
        <dbReference type="ARBA" id="ARBA00023242"/>
    </source>
</evidence>
<dbReference type="InterPro" id="IPR001471">
    <property type="entry name" value="AP2/ERF_dom"/>
</dbReference>
<dbReference type="GO" id="GO:0005634">
    <property type="term" value="C:nucleus"/>
    <property type="evidence" value="ECO:0007669"/>
    <property type="project" value="UniProtKB-SubCell"/>
</dbReference>
<evidence type="ECO:0000256" key="4">
    <source>
        <dbReference type="ARBA" id="ARBA00023163"/>
    </source>
</evidence>
<dbReference type="SUPFAM" id="SSF54171">
    <property type="entry name" value="DNA-binding domain"/>
    <property type="match status" value="1"/>
</dbReference>
<dbReference type="GO" id="GO:0003677">
    <property type="term" value="F:DNA binding"/>
    <property type="evidence" value="ECO:0007669"/>
    <property type="project" value="UniProtKB-KW"/>
</dbReference>
<evidence type="ECO:0000256" key="1">
    <source>
        <dbReference type="ARBA" id="ARBA00004123"/>
    </source>
</evidence>
<keyword evidence="3" id="KW-0238">DNA-binding</keyword>
<dbReference type="InterPro" id="IPR016177">
    <property type="entry name" value="DNA-bd_dom_sf"/>
</dbReference>
<dbReference type="SMART" id="SM00380">
    <property type="entry name" value="AP2"/>
    <property type="match status" value="1"/>
</dbReference>
<evidence type="ECO:0000256" key="7">
    <source>
        <dbReference type="SAM" id="SignalP"/>
    </source>
</evidence>
<keyword evidence="10" id="KW-1185">Reference proteome</keyword>
<dbReference type="AlphaFoldDB" id="A0ABD1MWK6"/>
<feature type="region of interest" description="Disordered" evidence="6">
    <location>
        <begin position="37"/>
        <end position="99"/>
    </location>
</feature>
<feature type="chain" id="PRO_5044787363" description="AP2/ERF domain-containing protein" evidence="7">
    <location>
        <begin position="21"/>
        <end position="206"/>
    </location>
</feature>
<dbReference type="PANTHER" id="PTHR31194:SF140">
    <property type="entry name" value="ETHYLENE-RESPONSIVE TRANSCRIPTION FACTOR CRF2"/>
    <property type="match status" value="1"/>
</dbReference>
<comment type="caution">
    <text evidence="9">The sequence shown here is derived from an EMBL/GenBank/DDBJ whole genome shotgun (WGS) entry which is preliminary data.</text>
</comment>
<organism evidence="9 10">
    <name type="scientific">Flemingia macrophylla</name>
    <dbReference type="NCBI Taxonomy" id="520843"/>
    <lineage>
        <taxon>Eukaryota</taxon>
        <taxon>Viridiplantae</taxon>
        <taxon>Streptophyta</taxon>
        <taxon>Embryophyta</taxon>
        <taxon>Tracheophyta</taxon>
        <taxon>Spermatophyta</taxon>
        <taxon>Magnoliopsida</taxon>
        <taxon>eudicotyledons</taxon>
        <taxon>Gunneridae</taxon>
        <taxon>Pentapetalae</taxon>
        <taxon>rosids</taxon>
        <taxon>fabids</taxon>
        <taxon>Fabales</taxon>
        <taxon>Fabaceae</taxon>
        <taxon>Papilionoideae</taxon>
        <taxon>50 kb inversion clade</taxon>
        <taxon>NPAAA clade</taxon>
        <taxon>indigoferoid/millettioid clade</taxon>
        <taxon>Phaseoleae</taxon>
        <taxon>Flemingia</taxon>
    </lineage>
</organism>
<name>A0ABD1MWK6_9FABA</name>
<dbReference type="Proteomes" id="UP001603857">
    <property type="component" value="Unassembled WGS sequence"/>
</dbReference>
<dbReference type="PROSITE" id="PS51032">
    <property type="entry name" value="AP2_ERF"/>
    <property type="match status" value="1"/>
</dbReference>
<keyword evidence="7" id="KW-0732">Signal</keyword>
<feature type="domain" description="AP2/ERF" evidence="8">
    <location>
        <begin position="88"/>
        <end position="149"/>
    </location>
</feature>
<accession>A0ABD1MWK6</accession>
<proteinExistence type="predicted"/>